<proteinExistence type="predicted"/>
<dbReference type="EMBL" id="QNUG01000006">
    <property type="protein sequence ID" value="REC72100.1"/>
    <property type="molecule type" value="Genomic_DNA"/>
</dbReference>
<name>A0A3D9D272_9FLAO</name>
<organism evidence="1 2">
    <name type="scientific">Epilithonimonas hispanica</name>
    <dbReference type="NCBI Taxonomy" id="358687"/>
    <lineage>
        <taxon>Bacteria</taxon>
        <taxon>Pseudomonadati</taxon>
        <taxon>Bacteroidota</taxon>
        <taxon>Flavobacteriia</taxon>
        <taxon>Flavobacteriales</taxon>
        <taxon>Weeksellaceae</taxon>
        <taxon>Chryseobacterium group</taxon>
        <taxon>Epilithonimonas</taxon>
    </lineage>
</organism>
<sequence>MYNSLKKILPKDFLIKNELFFRRFISIFYWGNSHQCTICDRKFRKFLLNQREEKLCPGCGSMPRDRRLFAEFKKEFSNQEKIRLLDFSPSRSLYRRLKQTKNIQYFPTDLSTDFISEYQYDITDIPKEDQFFDFIFCYHILEHIDEDAIAMKELYRVLKNKGTAFVQTPFKQGEIYEDASIKSEADRLKYFGQKDHVRIYSVDSLADRLKKTGFEVKIKTFGEDDYFGLRKDETILLLTKN</sequence>
<dbReference type="GO" id="GO:0008168">
    <property type="term" value="F:methyltransferase activity"/>
    <property type="evidence" value="ECO:0007669"/>
    <property type="project" value="UniProtKB-KW"/>
</dbReference>
<comment type="caution">
    <text evidence="1">The sequence shown here is derived from an EMBL/GenBank/DDBJ whole genome shotgun (WGS) entry which is preliminary data.</text>
</comment>
<accession>A0A3D9D272</accession>
<dbReference type="SUPFAM" id="SSF53335">
    <property type="entry name" value="S-adenosyl-L-methionine-dependent methyltransferases"/>
    <property type="match status" value="1"/>
</dbReference>
<evidence type="ECO:0000313" key="2">
    <source>
        <dbReference type="Proteomes" id="UP000256326"/>
    </source>
</evidence>
<dbReference type="Proteomes" id="UP000256326">
    <property type="component" value="Unassembled WGS sequence"/>
</dbReference>
<reference evidence="1 2" key="1">
    <citation type="journal article" date="2006" name="Int. J. Syst. Evol. Microbiol.">
        <title>Chryseobacterium hispanicum sp. nov., isolated from the drinking water distribution system of Sevilla, Spain.</title>
        <authorList>
            <person name="Gallego V."/>
            <person name="Garcia M.T."/>
            <person name="Ventosa A."/>
        </authorList>
    </citation>
    <scope>NUCLEOTIDE SEQUENCE [LARGE SCALE GENOMIC DNA]</scope>
    <source>
        <strain evidence="1 2">KCTC 22104</strain>
    </source>
</reference>
<keyword evidence="1" id="KW-0489">Methyltransferase</keyword>
<gene>
    <name evidence="1" type="ORF">DRF58_03890</name>
</gene>
<dbReference type="GO" id="GO:0032259">
    <property type="term" value="P:methylation"/>
    <property type="evidence" value="ECO:0007669"/>
    <property type="project" value="UniProtKB-KW"/>
</dbReference>
<keyword evidence="1" id="KW-0808">Transferase</keyword>
<dbReference type="Gene3D" id="3.40.50.150">
    <property type="entry name" value="Vaccinia Virus protein VP39"/>
    <property type="match status" value="1"/>
</dbReference>
<protein>
    <submittedName>
        <fullName evidence="1">SAM-dependent methyltransferase</fullName>
    </submittedName>
</protein>
<evidence type="ECO:0000313" key="1">
    <source>
        <dbReference type="EMBL" id="REC72100.1"/>
    </source>
</evidence>
<dbReference type="InterPro" id="IPR029063">
    <property type="entry name" value="SAM-dependent_MTases_sf"/>
</dbReference>
<dbReference type="AlphaFoldDB" id="A0A3D9D272"/>
<dbReference type="Pfam" id="PF13489">
    <property type="entry name" value="Methyltransf_23"/>
    <property type="match status" value="1"/>
</dbReference>
<keyword evidence="2" id="KW-1185">Reference proteome</keyword>
<dbReference type="OrthoDB" id="3896938at2"/>